<reference evidence="2 3" key="1">
    <citation type="submission" date="2024-03" db="EMBL/GenBank/DDBJ databases">
        <title>Human intestinal bacterial collection.</title>
        <authorList>
            <person name="Pauvert C."/>
            <person name="Hitch T.C.A."/>
            <person name="Clavel T."/>
        </authorList>
    </citation>
    <scope>NUCLEOTIDE SEQUENCE [LARGE SCALE GENOMIC DNA]</scope>
    <source>
        <strain evidence="2 3">CLA-AA-H185</strain>
    </source>
</reference>
<dbReference type="RefSeq" id="WP_353531092.1">
    <property type="nucleotide sequence ID" value="NZ_JBBMEX010000010.1"/>
</dbReference>
<keyword evidence="1" id="KW-0472">Membrane</keyword>
<protein>
    <recommendedName>
        <fullName evidence="4">DUF4190 domain-containing protein</fullName>
    </recommendedName>
</protein>
<dbReference type="Proteomes" id="UP001454489">
    <property type="component" value="Unassembled WGS sequence"/>
</dbReference>
<evidence type="ECO:0008006" key="4">
    <source>
        <dbReference type="Google" id="ProtNLM"/>
    </source>
</evidence>
<name>A0ABV1HEU0_9FIRM</name>
<dbReference type="EMBL" id="JBBMEX010000010">
    <property type="protein sequence ID" value="MEQ2558228.1"/>
    <property type="molecule type" value="Genomic_DNA"/>
</dbReference>
<sequence>MNNYGFQSEPENSFHENYNLYHDKRSQSFATAGFVLGLIAALTPYFVFTSLICGPLAIIFGLLSKGGEMTMDTKGKVAVILGIIGLVLTVLIILVAFRVVIIDEFGGFENFLKYYQINSPSSSDMI</sequence>
<comment type="caution">
    <text evidence="2">The sequence shown here is derived from an EMBL/GenBank/DDBJ whole genome shotgun (WGS) entry which is preliminary data.</text>
</comment>
<keyword evidence="1" id="KW-0812">Transmembrane</keyword>
<organism evidence="2 3">
    <name type="scientific">Maccoyibacter intestinihominis</name>
    <dbReference type="NCBI Taxonomy" id="3133499"/>
    <lineage>
        <taxon>Bacteria</taxon>
        <taxon>Bacillati</taxon>
        <taxon>Bacillota</taxon>
        <taxon>Clostridia</taxon>
        <taxon>Lachnospirales</taxon>
        <taxon>Lachnospiraceae</taxon>
        <taxon>Maccoyibacter</taxon>
    </lineage>
</organism>
<evidence type="ECO:0000313" key="3">
    <source>
        <dbReference type="Proteomes" id="UP001454489"/>
    </source>
</evidence>
<proteinExistence type="predicted"/>
<gene>
    <name evidence="2" type="ORF">WMO43_10160</name>
</gene>
<feature type="transmembrane region" description="Helical" evidence="1">
    <location>
        <begin position="34"/>
        <end position="63"/>
    </location>
</feature>
<feature type="transmembrane region" description="Helical" evidence="1">
    <location>
        <begin position="75"/>
        <end position="101"/>
    </location>
</feature>
<evidence type="ECO:0000313" key="2">
    <source>
        <dbReference type="EMBL" id="MEQ2558228.1"/>
    </source>
</evidence>
<keyword evidence="3" id="KW-1185">Reference proteome</keyword>
<evidence type="ECO:0000256" key="1">
    <source>
        <dbReference type="SAM" id="Phobius"/>
    </source>
</evidence>
<accession>A0ABV1HEU0</accession>
<keyword evidence="1" id="KW-1133">Transmembrane helix</keyword>